<evidence type="ECO:0000256" key="5">
    <source>
        <dbReference type="SAM" id="Phobius"/>
    </source>
</evidence>
<protein>
    <submittedName>
        <fullName evidence="7">Uncharacterized protein</fullName>
    </submittedName>
</protein>
<feature type="transmembrane region" description="Helical" evidence="5">
    <location>
        <begin position="216"/>
        <end position="235"/>
    </location>
</feature>
<evidence type="ECO:0000256" key="1">
    <source>
        <dbReference type="ARBA" id="ARBA00004141"/>
    </source>
</evidence>
<evidence type="ECO:0000256" key="4">
    <source>
        <dbReference type="ARBA" id="ARBA00023136"/>
    </source>
</evidence>
<feature type="chain" id="PRO_5041345171" evidence="6">
    <location>
        <begin position="25"/>
        <end position="480"/>
    </location>
</feature>
<evidence type="ECO:0000256" key="6">
    <source>
        <dbReference type="SAM" id="SignalP"/>
    </source>
</evidence>
<keyword evidence="8" id="KW-1185">Reference proteome</keyword>
<evidence type="ECO:0000256" key="2">
    <source>
        <dbReference type="ARBA" id="ARBA00022692"/>
    </source>
</evidence>
<feature type="transmembrane region" description="Helical" evidence="5">
    <location>
        <begin position="448"/>
        <end position="471"/>
    </location>
</feature>
<feature type="transmembrane region" description="Helical" evidence="5">
    <location>
        <begin position="306"/>
        <end position="325"/>
    </location>
</feature>
<comment type="subcellular location">
    <subcellularLocation>
        <location evidence="1">Membrane</location>
        <topology evidence="1">Multi-pass membrane protein</topology>
    </subcellularLocation>
</comment>
<keyword evidence="3 5" id="KW-1133">Transmembrane helix</keyword>
<proteinExistence type="predicted"/>
<keyword evidence="6" id="KW-0732">Signal</keyword>
<sequence length="480" mass="51059">MVRRMLLQLALPLALLSISHKAAAFAPASGSPAPHGFGERPRLRLKSRPATSRFASAKAAKADAQGALPNYLKVLAQRIFGVAVFVGVYYVQGIFGSHTPVGGMLIVFFSMLALEQMNPRLAGKVFRVLEPGYRFLVKWLIVFFVPALVRVSLIHAELGVGGLIRVLLLLLVGWFITFTGTAAIASAFPEPNLEAPAPSPEPTPTEKPAPADRLPYFRFVVGMILAGAAASLGFGTGFDQNLFMICAALAGFTLGRRLPPKTQKFVHPLFVCAAATFAAASMWVFLEPGMAPMDVIRIYSAWPGGGALLYFLLPVAVVSLGMLLFENRRLIRKDLGPILFTSAASSVLTIGSAPLLSRLFGLSRPFALSTTARCALSPIAMGMASMLGSPPPIAVAMTTFSGVLGVMLGPTLFKVMKLRKARVRGLALGCSSHGVGVVPIAQSDKQAFAYGCVGLILIATLNMLAMQIPLIRRLLLASMP</sequence>
<feature type="transmembrane region" description="Helical" evidence="5">
    <location>
        <begin position="265"/>
        <end position="286"/>
    </location>
</feature>
<dbReference type="GO" id="GO:0016020">
    <property type="term" value="C:membrane"/>
    <property type="evidence" value="ECO:0007669"/>
    <property type="project" value="UniProtKB-SubCell"/>
</dbReference>
<dbReference type="Pfam" id="PF04172">
    <property type="entry name" value="LrgB"/>
    <property type="match status" value="1"/>
</dbReference>
<feature type="transmembrane region" description="Helical" evidence="5">
    <location>
        <begin position="89"/>
        <end position="114"/>
    </location>
</feature>
<accession>A0AA36JNI0</accession>
<dbReference type="EMBL" id="CAUJNA010003771">
    <property type="protein sequence ID" value="CAJ1409473.1"/>
    <property type="molecule type" value="Genomic_DNA"/>
</dbReference>
<dbReference type="InterPro" id="IPR007300">
    <property type="entry name" value="CidB/LrgB"/>
</dbReference>
<feature type="transmembrane region" description="Helical" evidence="5">
    <location>
        <begin position="337"/>
        <end position="356"/>
    </location>
</feature>
<evidence type="ECO:0000256" key="3">
    <source>
        <dbReference type="ARBA" id="ARBA00022989"/>
    </source>
</evidence>
<name>A0AA36JNI0_9DINO</name>
<evidence type="ECO:0000313" key="8">
    <source>
        <dbReference type="Proteomes" id="UP001178507"/>
    </source>
</evidence>
<dbReference type="AlphaFoldDB" id="A0AA36JNI0"/>
<reference evidence="7" key="1">
    <citation type="submission" date="2023-08" db="EMBL/GenBank/DDBJ databases">
        <authorList>
            <person name="Chen Y."/>
            <person name="Shah S."/>
            <person name="Dougan E. K."/>
            <person name="Thang M."/>
            <person name="Chan C."/>
        </authorList>
    </citation>
    <scope>NUCLEOTIDE SEQUENCE</scope>
</reference>
<keyword evidence="4 5" id="KW-0472">Membrane</keyword>
<feature type="signal peptide" evidence="6">
    <location>
        <begin position="1"/>
        <end position="24"/>
    </location>
</feature>
<dbReference type="PANTHER" id="PTHR30249:SF0">
    <property type="entry name" value="PLASTIDAL GLYCOLATE_GLYCERATE TRANSLOCATOR 1, CHLOROPLASTIC"/>
    <property type="match status" value="1"/>
</dbReference>
<feature type="transmembrane region" description="Helical" evidence="5">
    <location>
        <begin position="162"/>
        <end position="185"/>
    </location>
</feature>
<organism evidence="7 8">
    <name type="scientific">Effrenium voratum</name>
    <dbReference type="NCBI Taxonomy" id="2562239"/>
    <lineage>
        <taxon>Eukaryota</taxon>
        <taxon>Sar</taxon>
        <taxon>Alveolata</taxon>
        <taxon>Dinophyceae</taxon>
        <taxon>Suessiales</taxon>
        <taxon>Symbiodiniaceae</taxon>
        <taxon>Effrenium</taxon>
    </lineage>
</organism>
<evidence type="ECO:0000313" key="7">
    <source>
        <dbReference type="EMBL" id="CAJ1409473.1"/>
    </source>
</evidence>
<comment type="caution">
    <text evidence="7">The sequence shown here is derived from an EMBL/GenBank/DDBJ whole genome shotgun (WGS) entry which is preliminary data.</text>
</comment>
<gene>
    <name evidence="7" type="ORF">EVOR1521_LOCUS30564</name>
</gene>
<dbReference type="PANTHER" id="PTHR30249">
    <property type="entry name" value="PUTATIVE SEROTONIN TRANSPORTER"/>
    <property type="match status" value="1"/>
</dbReference>
<feature type="transmembrane region" description="Helical" evidence="5">
    <location>
        <begin position="135"/>
        <end position="156"/>
    </location>
</feature>
<feature type="transmembrane region" description="Helical" evidence="5">
    <location>
        <begin position="393"/>
        <end position="413"/>
    </location>
</feature>
<dbReference type="Proteomes" id="UP001178507">
    <property type="component" value="Unassembled WGS sequence"/>
</dbReference>
<keyword evidence="2 5" id="KW-0812">Transmembrane</keyword>